<evidence type="ECO:0000313" key="3">
    <source>
        <dbReference type="Proteomes" id="UP000748531"/>
    </source>
</evidence>
<feature type="region of interest" description="Disordered" evidence="1">
    <location>
        <begin position="16"/>
        <end position="42"/>
    </location>
</feature>
<organism evidence="2 3">
    <name type="scientific">Paragonimus heterotremus</name>
    <dbReference type="NCBI Taxonomy" id="100268"/>
    <lineage>
        <taxon>Eukaryota</taxon>
        <taxon>Metazoa</taxon>
        <taxon>Spiralia</taxon>
        <taxon>Lophotrochozoa</taxon>
        <taxon>Platyhelminthes</taxon>
        <taxon>Trematoda</taxon>
        <taxon>Digenea</taxon>
        <taxon>Plagiorchiida</taxon>
        <taxon>Troglotremata</taxon>
        <taxon>Troglotrematidae</taxon>
        <taxon>Paragonimus</taxon>
    </lineage>
</organism>
<feature type="compositionally biased region" description="Basic and acidic residues" evidence="1">
    <location>
        <begin position="30"/>
        <end position="40"/>
    </location>
</feature>
<evidence type="ECO:0000313" key="2">
    <source>
        <dbReference type="EMBL" id="KAF5398262.1"/>
    </source>
</evidence>
<dbReference type="EMBL" id="LUCH01005210">
    <property type="protein sequence ID" value="KAF5398262.1"/>
    <property type="molecule type" value="Genomic_DNA"/>
</dbReference>
<proteinExistence type="predicted"/>
<evidence type="ECO:0000256" key="1">
    <source>
        <dbReference type="SAM" id="MobiDB-lite"/>
    </source>
</evidence>
<accession>A0A8J4TC11</accession>
<gene>
    <name evidence="2" type="ORF">PHET_08732</name>
</gene>
<dbReference type="Proteomes" id="UP000748531">
    <property type="component" value="Unassembled WGS sequence"/>
</dbReference>
<dbReference type="OrthoDB" id="422663at2759"/>
<sequence length="126" mass="13831">MDDFVLNIDTGFDKTRRLQQTPRNVSAKETGAKDMHSDHRAPKRMCKLAISPKPLKTVKAAKYSVTRKSGPLGIDAEVSRTPSNPLQFAYGTSKREEVASAKNGHMKTEDLPDVSSLMSVIGCLLN</sequence>
<reference evidence="2" key="1">
    <citation type="submission" date="2019-05" db="EMBL/GenBank/DDBJ databases">
        <title>Annotation for the trematode Paragonimus heterotremus.</title>
        <authorList>
            <person name="Choi Y.-J."/>
        </authorList>
    </citation>
    <scope>NUCLEOTIDE SEQUENCE</scope>
    <source>
        <strain evidence="2">LC</strain>
    </source>
</reference>
<keyword evidence="3" id="KW-1185">Reference proteome</keyword>
<protein>
    <submittedName>
        <fullName evidence="2">Uncharacterized protein</fullName>
    </submittedName>
</protein>
<name>A0A8J4TC11_9TREM</name>
<dbReference type="AlphaFoldDB" id="A0A8J4TC11"/>
<comment type="caution">
    <text evidence="2">The sequence shown here is derived from an EMBL/GenBank/DDBJ whole genome shotgun (WGS) entry which is preliminary data.</text>
</comment>